<dbReference type="InterPro" id="IPR013520">
    <property type="entry name" value="Ribonucl_H"/>
</dbReference>
<dbReference type="Gene3D" id="3.30.420.10">
    <property type="entry name" value="Ribonuclease H-like superfamily/Ribonuclease H"/>
    <property type="match status" value="1"/>
</dbReference>
<dbReference type="GO" id="GO:0003676">
    <property type="term" value="F:nucleic acid binding"/>
    <property type="evidence" value="ECO:0007669"/>
    <property type="project" value="InterPro"/>
</dbReference>
<protein>
    <submittedName>
        <fullName evidence="5">Unannotated protein</fullName>
    </submittedName>
</protein>
<accession>A0A6J6IF91</accession>
<dbReference type="EMBL" id="CAEZVL010000016">
    <property type="protein sequence ID" value="CAB4623509.1"/>
    <property type="molecule type" value="Genomic_DNA"/>
</dbReference>
<gene>
    <name evidence="5" type="ORF">UFOPK1960_00205</name>
</gene>
<evidence type="ECO:0000256" key="3">
    <source>
        <dbReference type="ARBA" id="ARBA00022839"/>
    </source>
</evidence>
<dbReference type="InterPro" id="IPR012337">
    <property type="entry name" value="RNaseH-like_sf"/>
</dbReference>
<dbReference type="PANTHER" id="PTHR30231:SF4">
    <property type="entry name" value="PROTEIN NEN2"/>
    <property type="match status" value="1"/>
</dbReference>
<keyword evidence="1" id="KW-0540">Nuclease</keyword>
<organism evidence="5">
    <name type="scientific">freshwater metagenome</name>
    <dbReference type="NCBI Taxonomy" id="449393"/>
    <lineage>
        <taxon>unclassified sequences</taxon>
        <taxon>metagenomes</taxon>
        <taxon>ecological metagenomes</taxon>
    </lineage>
</organism>
<feature type="domain" description="Exonuclease" evidence="4">
    <location>
        <begin position="13"/>
        <end position="192"/>
    </location>
</feature>
<keyword evidence="2" id="KW-0378">Hydrolase</keyword>
<keyword evidence="3" id="KW-0269">Exonuclease</keyword>
<reference evidence="5" key="1">
    <citation type="submission" date="2020-05" db="EMBL/GenBank/DDBJ databases">
        <authorList>
            <person name="Chiriac C."/>
            <person name="Salcher M."/>
            <person name="Ghai R."/>
            <person name="Kavagutti S V."/>
        </authorList>
    </citation>
    <scope>NUCLEOTIDE SEQUENCE</scope>
</reference>
<evidence type="ECO:0000259" key="4">
    <source>
        <dbReference type="SMART" id="SM00479"/>
    </source>
</evidence>
<dbReference type="GO" id="GO:0008408">
    <property type="term" value="F:3'-5' exonuclease activity"/>
    <property type="evidence" value="ECO:0007669"/>
    <property type="project" value="TreeGrafter"/>
</dbReference>
<name>A0A6J6IF91_9ZZZZ</name>
<dbReference type="FunFam" id="3.30.420.10:FF:000045">
    <property type="entry name" value="3'-5' exonuclease DinG"/>
    <property type="match status" value="1"/>
</dbReference>
<sequence>MNQEKLSVKTSTRFAVLDIETTGLSASEDQILQVAVVLMDWPNVGQQSLPERSKVSEWVTYVRPSPLLSSNLGPQEIHGIRRRQLIFAPSLKKSMTTLAELTSGCIVVAHNAPFDTGFLYAAASSHNIELNWSGVLCTLNMSRRLDPGRQQNHKLATVCERYGVALTHAHDALHDTRATAEVLICLLKAHGIVDPAELVPFVAT</sequence>
<dbReference type="GO" id="GO:0005829">
    <property type="term" value="C:cytosol"/>
    <property type="evidence" value="ECO:0007669"/>
    <property type="project" value="TreeGrafter"/>
</dbReference>
<evidence type="ECO:0000256" key="1">
    <source>
        <dbReference type="ARBA" id="ARBA00022722"/>
    </source>
</evidence>
<dbReference type="AlphaFoldDB" id="A0A6J6IF91"/>
<dbReference type="InterPro" id="IPR036397">
    <property type="entry name" value="RNaseH_sf"/>
</dbReference>
<dbReference type="CDD" id="cd06127">
    <property type="entry name" value="DEDDh"/>
    <property type="match status" value="1"/>
</dbReference>
<proteinExistence type="predicted"/>
<dbReference type="SMART" id="SM00479">
    <property type="entry name" value="EXOIII"/>
    <property type="match status" value="1"/>
</dbReference>
<evidence type="ECO:0000256" key="2">
    <source>
        <dbReference type="ARBA" id="ARBA00022801"/>
    </source>
</evidence>
<evidence type="ECO:0000313" key="5">
    <source>
        <dbReference type="EMBL" id="CAB4623509.1"/>
    </source>
</evidence>
<dbReference type="Pfam" id="PF00929">
    <property type="entry name" value="RNase_T"/>
    <property type="match status" value="1"/>
</dbReference>
<dbReference type="SUPFAM" id="SSF53098">
    <property type="entry name" value="Ribonuclease H-like"/>
    <property type="match status" value="1"/>
</dbReference>
<dbReference type="PANTHER" id="PTHR30231">
    <property type="entry name" value="DNA POLYMERASE III SUBUNIT EPSILON"/>
    <property type="match status" value="1"/>
</dbReference>